<accession>A0ABY1Q1S5</accession>
<dbReference type="InterPro" id="IPR001434">
    <property type="entry name" value="OmcB-like_DUF11"/>
</dbReference>
<gene>
    <name evidence="3" type="ORF">SAMN06295970_104279</name>
</gene>
<evidence type="ECO:0000259" key="2">
    <source>
        <dbReference type="Pfam" id="PF01345"/>
    </source>
</evidence>
<dbReference type="Pfam" id="PF01345">
    <property type="entry name" value="DUF11"/>
    <property type="match status" value="1"/>
</dbReference>
<evidence type="ECO:0000313" key="3">
    <source>
        <dbReference type="EMBL" id="SMP56019.1"/>
    </source>
</evidence>
<dbReference type="Gene3D" id="2.60.40.10">
    <property type="entry name" value="Immunoglobulins"/>
    <property type="match status" value="3"/>
</dbReference>
<dbReference type="EMBL" id="FXUL01000004">
    <property type="protein sequence ID" value="SMP56019.1"/>
    <property type="molecule type" value="Genomic_DNA"/>
</dbReference>
<keyword evidence="4" id="KW-1185">Reference proteome</keyword>
<feature type="chain" id="PRO_5046642306" evidence="1">
    <location>
        <begin position="29"/>
        <end position="1616"/>
    </location>
</feature>
<feature type="domain" description="DUF11" evidence="2">
    <location>
        <begin position="312"/>
        <end position="401"/>
    </location>
</feature>
<name>A0ABY1Q1S5_9BURK</name>
<dbReference type="RefSeq" id="WP_283441839.1">
    <property type="nucleotide sequence ID" value="NZ_FXUL01000004.1"/>
</dbReference>
<dbReference type="InterPro" id="IPR047589">
    <property type="entry name" value="DUF11_rpt"/>
</dbReference>
<reference evidence="3 4" key="1">
    <citation type="submission" date="2017-05" db="EMBL/GenBank/DDBJ databases">
        <authorList>
            <person name="Varghese N."/>
            <person name="Submissions S."/>
        </authorList>
    </citation>
    <scope>NUCLEOTIDE SEQUENCE [LARGE SCALE GENOMIC DNA]</scope>
    <source>
        <strain evidence="3 4">DSM 26001</strain>
    </source>
</reference>
<comment type="caution">
    <text evidence="3">The sequence shown here is derived from an EMBL/GenBank/DDBJ whole genome shotgun (WGS) entry which is preliminary data.</text>
</comment>
<keyword evidence="1" id="KW-0732">Signal</keyword>
<dbReference type="Proteomes" id="UP001158049">
    <property type="component" value="Unassembled WGS sequence"/>
</dbReference>
<dbReference type="SUPFAM" id="SSF49478">
    <property type="entry name" value="Cna protein B-type domain"/>
    <property type="match status" value="1"/>
</dbReference>
<sequence length="1616" mass="170491">MQKPARLPRLYLLSCLFLAWLLCAPAGAAVTLNNAIANQAQASFIEAASSKNATLNSNKVRVVPPTTIRYYRDDQFSNEALASRIGRQLFVQASAEACNADETANEQVRISIASKLTGDMEWFDASETGPDTGLFRIPRQVMTMDGGVQPVPGDGILQVLKNDTLMARIENCGSAAVSMLLIDPSGIVFDSRSDEPVAGATVAIIDASGEGNGGNAGGPAKVFSNDGAPAPDTVTTGADGRFEFPQVGAGRYRLVVTPPPSYDFASKLAPAALPATRTIHLYGSYGGEFPVNASTGAVVLDVPLDFDSSGLLLEKSASRQVVEIADFLDYALNVRNSGRGDLVQVVVRDRLPAGFKFEPGSLRVRGARAPDPVQTASGELALPVGELPVNAVAAISFRVRVGPGALQGDGISRGQAGSGRPLPKTSNVATARVKVQAGVFSTKGYVIGSVYQDCNGSMLREAGEIGIPGVRILMEDGTSVVTDIDGRYSFSEVAARTHVLRLDGATLPPGARIADADRSRFADLKNGELYKAEFAVAGCDAATGKDIESRRAQLVRAGAAAIAPGGAAAAAAPIPAAAAAPAAAADIDVGALDNTLDFVGLQDGAVLGQAQTPVRVKGATGSRLALSVNGGAVPDKRIGRKLAAPDRQVELWEYIGVDLKPGPNVLEVTQHDGFGNPRGARRITVTVAAGAAVIELAATQAAVPADGKSMAGIRVRLSDANGVRVTAPTPLTLESSRGAWQAVDLDPREPGVQAMLDGGEADFLLQAPKEEGEAVVRVRSDGASREIRVHFVPDMQPLIAAGLIEGAINVRHFRRDALAPARAEDGFEDELRQVSRSLGGNAGAAARAAMFIKGKIRGDYLLTLGYESEKAPDTKLFRDIDPNAFYPVYGDGAVRSFDAQSTGKLYVRIARDRSWLLYGDFTPPPPTPARNLGAYHRSLTGVREHYETDSVSIDAYASRASARQAIDEFPAIGVSGPFQIRQRPMLANSERVEIVVRDRNQPALVLGTTPLARLQDYEIDPVGGTLLLRAPVASLDPNLNPVSIRVTYEVDQGGAQFWVAGVNAQARVSERIEVGGSYATDRNPQDPATLRSANATVRLAEQTTLIAEVARSDKASLGTGRAARVDVQHVDGRLEARVHAGRADSQFDNLSASLGRGRTEAGARVAYRVDDATRLVGEAIHSADAASGAARDGVLAGTVTRFANGVQLEAGVRHATETAPANVTLPDTTTNSVRAKVTAPAPLPSLAGATVFVEAEQDVAHADRKTVAVGGDVPLAQGGRLYARHELISSLGSNYALNDSQQRNATVVGLEAGAIEDGRVFSEYRARNDFGGPLAEAAIGLRKLWRVDEGVAVSGSFERVQTLEGESHNGGIALTAALELTTNPNWKATARAEVRRSDASEGVLTTAGIAARLSHTLTFLGKGTVSFQHGRQGGGIRTDALLQTGLAYRALESLGLNALAKYEYRLERDTSFANVRRAVHIIAANLNYQADRDTVYTVRYAGKRVHDQSAGIASQASAHLLGGRIGRNLGGRWDGSLLAQMLTSGDFGSRQAGAGVEAGYRLRDDLWMAAGYNFAGFTDRDLSANNYTSRGVYLRMRYQFDERALPDALAADAGMH</sequence>
<protein>
    <submittedName>
        <fullName evidence="3">Conserved repeat domain-containing protein</fullName>
    </submittedName>
</protein>
<evidence type="ECO:0000256" key="1">
    <source>
        <dbReference type="SAM" id="SignalP"/>
    </source>
</evidence>
<feature type="signal peptide" evidence="1">
    <location>
        <begin position="1"/>
        <end position="28"/>
    </location>
</feature>
<evidence type="ECO:0000313" key="4">
    <source>
        <dbReference type="Proteomes" id="UP001158049"/>
    </source>
</evidence>
<dbReference type="SUPFAM" id="SSF117074">
    <property type="entry name" value="Hypothetical protein PA1324"/>
    <property type="match status" value="1"/>
</dbReference>
<dbReference type="InterPro" id="IPR013783">
    <property type="entry name" value="Ig-like_fold"/>
</dbReference>
<dbReference type="NCBIfam" id="TIGR01451">
    <property type="entry name" value="B_ant_repeat"/>
    <property type="match status" value="1"/>
</dbReference>
<organism evidence="3 4">
    <name type="scientific">Noviherbaspirillum suwonense</name>
    <dbReference type="NCBI Taxonomy" id="1224511"/>
    <lineage>
        <taxon>Bacteria</taxon>
        <taxon>Pseudomonadati</taxon>
        <taxon>Pseudomonadota</taxon>
        <taxon>Betaproteobacteria</taxon>
        <taxon>Burkholderiales</taxon>
        <taxon>Oxalobacteraceae</taxon>
        <taxon>Noviherbaspirillum</taxon>
    </lineage>
</organism>
<proteinExistence type="predicted"/>